<dbReference type="PANTHER" id="PTHR38602:SF1">
    <property type="entry name" value="INNER MEMBRANE PROTEIN"/>
    <property type="match status" value="1"/>
</dbReference>
<sequence length="61" mass="6649">MDGINWIAALGLVLVIEGIGPMLMPKGWREVVTQMASQPDNLLRRVGGILVTVGLVILYIF</sequence>
<dbReference type="PANTHER" id="PTHR38602">
    <property type="entry name" value="INNER MEMBRANE PROTEIN-RELATED"/>
    <property type="match status" value="1"/>
</dbReference>
<keyword evidence="3" id="KW-1185">Reference proteome</keyword>
<evidence type="ECO:0000256" key="1">
    <source>
        <dbReference type="SAM" id="Phobius"/>
    </source>
</evidence>
<feature type="transmembrane region" description="Helical" evidence="1">
    <location>
        <begin position="43"/>
        <end position="60"/>
    </location>
</feature>
<dbReference type="AlphaFoldDB" id="A0A4U1BRP1"/>
<proteinExistence type="predicted"/>
<dbReference type="Proteomes" id="UP000305675">
    <property type="component" value="Unassembled WGS sequence"/>
</dbReference>
<protein>
    <submittedName>
        <fullName evidence="2">DUF2065 domain-containing protein</fullName>
    </submittedName>
</protein>
<dbReference type="Pfam" id="PF09838">
    <property type="entry name" value="DUF2065"/>
    <property type="match status" value="1"/>
</dbReference>
<evidence type="ECO:0000313" key="3">
    <source>
        <dbReference type="Proteomes" id="UP000305675"/>
    </source>
</evidence>
<dbReference type="RefSeq" id="WP_136862650.1">
    <property type="nucleotide sequence ID" value="NZ_SWCJ01000003.1"/>
</dbReference>
<dbReference type="EMBL" id="SWCJ01000003">
    <property type="protein sequence ID" value="TKB56848.1"/>
    <property type="molecule type" value="Genomic_DNA"/>
</dbReference>
<organism evidence="2 3">
    <name type="scientific">Ferrimonas aestuarii</name>
    <dbReference type="NCBI Taxonomy" id="2569539"/>
    <lineage>
        <taxon>Bacteria</taxon>
        <taxon>Pseudomonadati</taxon>
        <taxon>Pseudomonadota</taxon>
        <taxon>Gammaproteobacteria</taxon>
        <taxon>Alteromonadales</taxon>
        <taxon>Ferrimonadaceae</taxon>
        <taxon>Ferrimonas</taxon>
    </lineage>
</organism>
<dbReference type="InterPro" id="IPR019201">
    <property type="entry name" value="DUF2065"/>
</dbReference>
<comment type="caution">
    <text evidence="2">The sequence shown here is derived from an EMBL/GenBank/DDBJ whole genome shotgun (WGS) entry which is preliminary data.</text>
</comment>
<evidence type="ECO:0000313" key="2">
    <source>
        <dbReference type="EMBL" id="TKB56848.1"/>
    </source>
</evidence>
<keyword evidence="1" id="KW-1133">Transmembrane helix</keyword>
<name>A0A4U1BRP1_9GAMM</name>
<feature type="transmembrane region" description="Helical" evidence="1">
    <location>
        <begin position="6"/>
        <end position="23"/>
    </location>
</feature>
<gene>
    <name evidence="2" type="ORF">FCL42_06865</name>
</gene>
<reference evidence="2 3" key="1">
    <citation type="submission" date="2019-04" db="EMBL/GenBank/DDBJ databases">
        <authorList>
            <person name="Hwang J.C."/>
        </authorList>
    </citation>
    <scope>NUCLEOTIDE SEQUENCE [LARGE SCALE GENOMIC DNA]</scope>
    <source>
        <strain evidence="2 3">IMCC35002</strain>
    </source>
</reference>
<keyword evidence="1" id="KW-0812">Transmembrane</keyword>
<keyword evidence="1" id="KW-0472">Membrane</keyword>
<dbReference type="OrthoDB" id="9182237at2"/>
<accession>A0A4U1BRP1</accession>